<dbReference type="EMBL" id="JAADJU010000005">
    <property type="protein sequence ID" value="NMP27538.1"/>
    <property type="molecule type" value="Genomic_DNA"/>
</dbReference>
<proteinExistence type="predicted"/>
<dbReference type="AlphaFoldDB" id="A0A848MGP3"/>
<evidence type="ECO:0000313" key="1">
    <source>
        <dbReference type="EMBL" id="NMP27538.1"/>
    </source>
</evidence>
<dbReference type="RefSeq" id="WP_169403239.1">
    <property type="nucleotide sequence ID" value="NZ_JAADJU010000005.1"/>
</dbReference>
<evidence type="ECO:0000313" key="2">
    <source>
        <dbReference type="Proteomes" id="UP000585363"/>
    </source>
</evidence>
<gene>
    <name evidence="1" type="ORF">GW590_11775</name>
</gene>
<organism evidence="1 2">
    <name type="scientific">Rouxiella aceris</name>
    <dbReference type="NCBI Taxonomy" id="2703884"/>
    <lineage>
        <taxon>Bacteria</taxon>
        <taxon>Pseudomonadati</taxon>
        <taxon>Pseudomonadota</taxon>
        <taxon>Gammaproteobacteria</taxon>
        <taxon>Enterobacterales</taxon>
        <taxon>Yersiniaceae</taxon>
        <taxon>Rouxiella</taxon>
    </lineage>
</organism>
<reference evidence="1 2" key="2">
    <citation type="submission" date="2020-06" db="EMBL/GenBank/DDBJ databases">
        <title>Polyphasic characterization of a Rahnella strain isolated from tree sap.</title>
        <authorList>
            <person name="Kim I.S."/>
        </authorList>
    </citation>
    <scope>NUCLEOTIDE SEQUENCE [LARGE SCALE GENOMIC DNA]</scope>
    <source>
        <strain evidence="1 2">SAP-1</strain>
    </source>
</reference>
<accession>A0A848MGP3</accession>
<name>A0A848MGP3_9GAMM</name>
<protein>
    <submittedName>
        <fullName evidence="1">Pyocin immunity protein</fullName>
    </submittedName>
</protein>
<dbReference type="InterPro" id="IPR045657">
    <property type="entry name" value="DUF6392"/>
</dbReference>
<keyword evidence="2" id="KW-1185">Reference proteome</keyword>
<comment type="caution">
    <text evidence="1">The sequence shown here is derived from an EMBL/GenBank/DDBJ whole genome shotgun (WGS) entry which is preliminary data.</text>
</comment>
<reference evidence="1 2" key="1">
    <citation type="submission" date="2020-01" db="EMBL/GenBank/DDBJ databases">
        <authorList>
            <person name="Lee S.D."/>
        </authorList>
    </citation>
    <scope>NUCLEOTIDE SEQUENCE [LARGE SCALE GENOMIC DNA]</scope>
    <source>
        <strain evidence="1 2">SAP-1</strain>
    </source>
</reference>
<sequence length="155" mass="17583">MTVNVEALINSLGKSYSEIVALGLLPYKTEPRGASGSSILTLNMAKEGLFLAFHREGVIFREVSLKIQNDKAKNWIFPSDLPLPLQPSMSREWVHKTFGKPDKAEPPQVVANLAFGWTERFTAVRYQLPITMQISYDLQEMVKKVTFLPTSELRW</sequence>
<dbReference type="Pfam" id="PF19929">
    <property type="entry name" value="DUF6392"/>
    <property type="match status" value="1"/>
</dbReference>
<dbReference type="Proteomes" id="UP000585363">
    <property type="component" value="Unassembled WGS sequence"/>
</dbReference>